<comment type="caution">
    <text evidence="3">The sequence shown here is derived from an EMBL/GenBank/DDBJ whole genome shotgun (WGS) entry which is preliminary data.</text>
</comment>
<sequence>MDSLAVKAEPSSGHRIDTNAILSPGNAIEELKAQDPPRKNTKRDFNKATSLGSSGNAKYQAMEKTSTEDFNHEVSHQPSFNTSSTRPTLPLKHEFPDHVDVAGSQKVPVRKESVVSKSQRKARNVANTSEICRIGIEPERKTGNLGLLTRSVVALLFSLLLKLAAFGIVSGITQRPRSPTNTPLSATVCNRFLCFDYNLSFSFCLDSLHQTFSPSSNAPNTTLD</sequence>
<keyword evidence="2" id="KW-0472">Membrane</keyword>
<feature type="region of interest" description="Disordered" evidence="1">
    <location>
        <begin position="1"/>
        <end position="92"/>
    </location>
</feature>
<keyword evidence="2" id="KW-1133">Transmembrane helix</keyword>
<feature type="compositionally biased region" description="Basic and acidic residues" evidence="1">
    <location>
        <begin position="29"/>
        <end position="46"/>
    </location>
</feature>
<dbReference type="Proteomes" id="UP001276659">
    <property type="component" value="Unassembled WGS sequence"/>
</dbReference>
<dbReference type="EMBL" id="JASNWA010000004">
    <property type="protein sequence ID" value="KAK3176662.1"/>
    <property type="molecule type" value="Genomic_DNA"/>
</dbReference>
<evidence type="ECO:0000256" key="1">
    <source>
        <dbReference type="SAM" id="MobiDB-lite"/>
    </source>
</evidence>
<protein>
    <submittedName>
        <fullName evidence="3">Uncharacterized protein</fullName>
    </submittedName>
</protein>
<feature type="compositionally biased region" description="Polar residues" evidence="1">
    <location>
        <begin position="76"/>
        <end position="87"/>
    </location>
</feature>
<gene>
    <name evidence="3" type="ORF">OEA41_007985</name>
</gene>
<proteinExistence type="predicted"/>
<feature type="compositionally biased region" description="Basic and acidic residues" evidence="1">
    <location>
        <begin position="65"/>
        <end position="75"/>
    </location>
</feature>
<dbReference type="AlphaFoldDB" id="A0AAD9ZDV9"/>
<organism evidence="3 4">
    <name type="scientific">Lepraria neglecta</name>
    <dbReference type="NCBI Taxonomy" id="209136"/>
    <lineage>
        <taxon>Eukaryota</taxon>
        <taxon>Fungi</taxon>
        <taxon>Dikarya</taxon>
        <taxon>Ascomycota</taxon>
        <taxon>Pezizomycotina</taxon>
        <taxon>Lecanoromycetes</taxon>
        <taxon>OSLEUM clade</taxon>
        <taxon>Lecanoromycetidae</taxon>
        <taxon>Lecanorales</taxon>
        <taxon>Lecanorineae</taxon>
        <taxon>Stereocaulaceae</taxon>
        <taxon>Lepraria</taxon>
    </lineage>
</organism>
<name>A0AAD9ZDV9_9LECA</name>
<reference evidence="3" key="1">
    <citation type="submission" date="2022-11" db="EMBL/GenBank/DDBJ databases">
        <title>Chromosomal genome sequence assembly and mating type (MAT) locus characterization of the leprose asexual lichenized fungus Lepraria neglecta (Nyl.) Erichsen.</title>
        <authorList>
            <person name="Allen J.L."/>
            <person name="Pfeffer B."/>
        </authorList>
    </citation>
    <scope>NUCLEOTIDE SEQUENCE</scope>
    <source>
        <strain evidence="3">Allen 5258</strain>
    </source>
</reference>
<evidence type="ECO:0000313" key="3">
    <source>
        <dbReference type="EMBL" id="KAK3176662.1"/>
    </source>
</evidence>
<feature type="compositionally biased region" description="Polar residues" evidence="1">
    <location>
        <begin position="47"/>
        <end position="57"/>
    </location>
</feature>
<accession>A0AAD9ZDV9</accession>
<feature type="transmembrane region" description="Helical" evidence="2">
    <location>
        <begin position="147"/>
        <end position="169"/>
    </location>
</feature>
<evidence type="ECO:0000256" key="2">
    <source>
        <dbReference type="SAM" id="Phobius"/>
    </source>
</evidence>
<keyword evidence="2" id="KW-0812">Transmembrane</keyword>
<keyword evidence="4" id="KW-1185">Reference proteome</keyword>
<evidence type="ECO:0000313" key="4">
    <source>
        <dbReference type="Proteomes" id="UP001276659"/>
    </source>
</evidence>